<accession>A0ABS3H6Q1</accession>
<reference evidence="2 3" key="1">
    <citation type="submission" date="2021-03" db="EMBL/GenBank/DDBJ databases">
        <title>Enterococcal diversity collection.</title>
        <authorList>
            <person name="Gilmore M.S."/>
            <person name="Schwartzman J."/>
            <person name="Van Tyne D."/>
            <person name="Martin M."/>
            <person name="Earl A.M."/>
            <person name="Manson A.L."/>
            <person name="Straub T."/>
            <person name="Salamzade R."/>
            <person name="Saavedra J."/>
            <person name="Lebreton F."/>
            <person name="Prichula J."/>
            <person name="Schaufler K."/>
            <person name="Gaca A."/>
            <person name="Sgardioli B."/>
            <person name="Wagenaar J."/>
            <person name="Strong T."/>
        </authorList>
    </citation>
    <scope>NUCLEOTIDE SEQUENCE [LARGE SCALE GENOMIC DNA]</scope>
    <source>
        <strain evidence="2 3">MJM12</strain>
    </source>
</reference>
<feature type="transmembrane region" description="Helical" evidence="1">
    <location>
        <begin position="129"/>
        <end position="149"/>
    </location>
</feature>
<sequence>MTLPLRLTCFSVILVLQLVVNQTPAKAGKKETTPFLKQIQLTCLIVIAALGGASLFWLYYHLVGINGSNEVVMRPFLVGLMSFLISGVILMFTKKKIGTTLQSCLVILPLILNLALVPVDQIDRSSDFWYTYLLSLLFFLVVSMFSAGILERLKIAPIPRLLQGVPIQFTVLMLIFLSLSFFKGVFFGELF</sequence>
<name>A0ABS3H6Q1_9ENTE</name>
<evidence type="ECO:0008006" key="4">
    <source>
        <dbReference type="Google" id="ProtNLM"/>
    </source>
</evidence>
<feature type="transmembrane region" description="Helical" evidence="1">
    <location>
        <begin position="99"/>
        <end position="117"/>
    </location>
</feature>
<keyword evidence="1" id="KW-1133">Transmembrane helix</keyword>
<gene>
    <name evidence="2" type="ORF">JZO76_06265</name>
</gene>
<feature type="transmembrane region" description="Helical" evidence="1">
    <location>
        <begin position="161"/>
        <end position="182"/>
    </location>
</feature>
<evidence type="ECO:0000313" key="3">
    <source>
        <dbReference type="Proteomes" id="UP000664256"/>
    </source>
</evidence>
<protein>
    <recommendedName>
        <fullName evidence="4">Tripartite tricarboxylate transporter TctB family protein</fullName>
    </recommendedName>
</protein>
<keyword evidence="1" id="KW-0472">Membrane</keyword>
<keyword evidence="3" id="KW-1185">Reference proteome</keyword>
<comment type="caution">
    <text evidence="2">The sequence shown here is derived from an EMBL/GenBank/DDBJ whole genome shotgun (WGS) entry which is preliminary data.</text>
</comment>
<feature type="transmembrane region" description="Helical" evidence="1">
    <location>
        <begin position="72"/>
        <end position="93"/>
    </location>
</feature>
<evidence type="ECO:0000256" key="1">
    <source>
        <dbReference type="SAM" id="Phobius"/>
    </source>
</evidence>
<dbReference type="EMBL" id="JAFLVT010000008">
    <property type="protein sequence ID" value="MBO0449139.1"/>
    <property type="molecule type" value="Genomic_DNA"/>
</dbReference>
<feature type="transmembrane region" description="Helical" evidence="1">
    <location>
        <begin position="38"/>
        <end position="60"/>
    </location>
</feature>
<proteinExistence type="predicted"/>
<evidence type="ECO:0000313" key="2">
    <source>
        <dbReference type="EMBL" id="MBO0449139.1"/>
    </source>
</evidence>
<keyword evidence="1" id="KW-0812">Transmembrane</keyword>
<organism evidence="2 3">
    <name type="scientific">Candidatus Enterococcus myersii</name>
    <dbReference type="NCBI Taxonomy" id="2815322"/>
    <lineage>
        <taxon>Bacteria</taxon>
        <taxon>Bacillati</taxon>
        <taxon>Bacillota</taxon>
        <taxon>Bacilli</taxon>
        <taxon>Lactobacillales</taxon>
        <taxon>Enterococcaceae</taxon>
        <taxon>Enterococcus</taxon>
    </lineage>
</organism>
<dbReference type="RefSeq" id="WP_206903302.1">
    <property type="nucleotide sequence ID" value="NZ_JAFLVT010000008.1"/>
</dbReference>
<dbReference type="Proteomes" id="UP000664256">
    <property type="component" value="Unassembled WGS sequence"/>
</dbReference>